<evidence type="ECO:0000256" key="6">
    <source>
        <dbReference type="ARBA" id="ARBA00022490"/>
    </source>
</evidence>
<evidence type="ECO:0000256" key="9">
    <source>
        <dbReference type="ARBA" id="ARBA00022884"/>
    </source>
</evidence>
<dbReference type="FunFam" id="3.30.70.330:FF:000022">
    <property type="entry name" value="APOBEC1 complementation factor isoform X1"/>
    <property type="match status" value="1"/>
</dbReference>
<dbReference type="EMBL" id="JAINUG010000024">
    <property type="protein sequence ID" value="KAJ8410962.1"/>
    <property type="molecule type" value="Genomic_DNA"/>
</dbReference>
<dbReference type="PROSITE" id="PS50102">
    <property type="entry name" value="RRM"/>
    <property type="match status" value="3"/>
</dbReference>
<evidence type="ECO:0000256" key="12">
    <source>
        <dbReference type="ARBA" id="ARBA00030579"/>
    </source>
</evidence>
<dbReference type="InterPro" id="IPR035979">
    <property type="entry name" value="RBD_domain_sf"/>
</dbReference>
<evidence type="ECO:0000256" key="14">
    <source>
        <dbReference type="SAM" id="MobiDB-lite"/>
    </source>
</evidence>
<keyword evidence="7" id="KW-0507">mRNA processing</keyword>
<evidence type="ECO:0000256" key="8">
    <source>
        <dbReference type="ARBA" id="ARBA00022737"/>
    </source>
</evidence>
<evidence type="ECO:0000259" key="15">
    <source>
        <dbReference type="PROSITE" id="PS50102"/>
    </source>
</evidence>
<keyword evidence="11" id="KW-0539">Nucleus</keyword>
<dbReference type="Pfam" id="PF00076">
    <property type="entry name" value="RRM_1"/>
    <property type="match status" value="3"/>
</dbReference>
<dbReference type="GO" id="GO:0005634">
    <property type="term" value="C:nucleus"/>
    <property type="evidence" value="ECO:0007669"/>
    <property type="project" value="UniProtKB-SubCell"/>
</dbReference>
<dbReference type="GO" id="GO:0006397">
    <property type="term" value="P:mRNA processing"/>
    <property type="evidence" value="ECO:0007669"/>
    <property type="project" value="UniProtKB-KW"/>
</dbReference>
<protein>
    <recommendedName>
        <fullName evidence="4">RNA-binding protein 47</fullName>
    </recommendedName>
    <alternativeName>
        <fullName evidence="12">RNA-binding motif protein 47</fullName>
    </alternativeName>
</protein>
<dbReference type="FunFam" id="3.30.70.330:FF:000026">
    <property type="entry name" value="APOBEC1 complementation factor isoform X1"/>
    <property type="match status" value="1"/>
</dbReference>
<feature type="domain" description="RRM" evidence="15">
    <location>
        <begin position="257"/>
        <end position="329"/>
    </location>
</feature>
<dbReference type="GO" id="GO:0005737">
    <property type="term" value="C:cytoplasm"/>
    <property type="evidence" value="ECO:0007669"/>
    <property type="project" value="UniProtKB-SubCell"/>
</dbReference>
<dbReference type="SMART" id="SM00360">
    <property type="entry name" value="RRM"/>
    <property type="match status" value="3"/>
</dbReference>
<dbReference type="Proteomes" id="UP001221898">
    <property type="component" value="Unassembled WGS sequence"/>
</dbReference>
<keyword evidence="10" id="KW-0508">mRNA splicing</keyword>
<evidence type="ECO:0000256" key="5">
    <source>
        <dbReference type="ARBA" id="ARBA00022481"/>
    </source>
</evidence>
<feature type="domain" description="RRM" evidence="15">
    <location>
        <begin position="162"/>
        <end position="244"/>
    </location>
</feature>
<evidence type="ECO:0000256" key="13">
    <source>
        <dbReference type="PROSITE-ProRule" id="PRU00176"/>
    </source>
</evidence>
<dbReference type="InterPro" id="IPR000504">
    <property type="entry name" value="RRM_dom"/>
</dbReference>
<organism evidence="16 17">
    <name type="scientific">Aldrovandia affinis</name>
    <dbReference type="NCBI Taxonomy" id="143900"/>
    <lineage>
        <taxon>Eukaryota</taxon>
        <taxon>Metazoa</taxon>
        <taxon>Chordata</taxon>
        <taxon>Craniata</taxon>
        <taxon>Vertebrata</taxon>
        <taxon>Euteleostomi</taxon>
        <taxon>Actinopterygii</taxon>
        <taxon>Neopterygii</taxon>
        <taxon>Teleostei</taxon>
        <taxon>Notacanthiformes</taxon>
        <taxon>Halosauridae</taxon>
        <taxon>Aldrovandia</taxon>
    </lineage>
</organism>
<evidence type="ECO:0000256" key="11">
    <source>
        <dbReference type="ARBA" id="ARBA00023242"/>
    </source>
</evidence>
<dbReference type="GO" id="GO:0008380">
    <property type="term" value="P:RNA splicing"/>
    <property type="evidence" value="ECO:0007669"/>
    <property type="project" value="UniProtKB-KW"/>
</dbReference>
<accession>A0AAD7SZG2</accession>
<evidence type="ECO:0000256" key="3">
    <source>
        <dbReference type="ARBA" id="ARBA00005319"/>
    </source>
</evidence>
<evidence type="ECO:0000256" key="10">
    <source>
        <dbReference type="ARBA" id="ARBA00023187"/>
    </source>
</evidence>
<evidence type="ECO:0000256" key="4">
    <source>
        <dbReference type="ARBA" id="ARBA00015191"/>
    </source>
</evidence>
<keyword evidence="6" id="KW-0963">Cytoplasm</keyword>
<evidence type="ECO:0000313" key="16">
    <source>
        <dbReference type="EMBL" id="KAJ8410962.1"/>
    </source>
</evidence>
<evidence type="ECO:0000256" key="7">
    <source>
        <dbReference type="ARBA" id="ARBA00022664"/>
    </source>
</evidence>
<dbReference type="NCBIfam" id="TIGR01648">
    <property type="entry name" value="hnRNP-R-Q"/>
    <property type="match status" value="1"/>
</dbReference>
<dbReference type="FunFam" id="3.30.70.330:FF:000146">
    <property type="entry name" value="RNA-binding protein 47 isoform X1"/>
    <property type="match status" value="1"/>
</dbReference>
<comment type="caution">
    <text evidence="16">The sequence shown here is derived from an EMBL/GenBank/DDBJ whole genome shotgun (WGS) entry which is preliminary data.</text>
</comment>
<evidence type="ECO:0000313" key="17">
    <source>
        <dbReference type="Proteomes" id="UP001221898"/>
    </source>
</evidence>
<feature type="compositionally biased region" description="Low complexity" evidence="14">
    <location>
        <begin position="1"/>
        <end position="16"/>
    </location>
</feature>
<dbReference type="AlphaFoldDB" id="A0AAD7SZG2"/>
<dbReference type="InterPro" id="IPR012677">
    <property type="entry name" value="Nucleotide-bd_a/b_plait_sf"/>
</dbReference>
<keyword evidence="17" id="KW-1185">Reference proteome</keyword>
<feature type="region of interest" description="Disordered" evidence="14">
    <location>
        <begin position="1"/>
        <end position="37"/>
    </location>
</feature>
<keyword evidence="8" id="KW-0677">Repeat</keyword>
<proteinExistence type="inferred from homology"/>
<name>A0AAD7SZG2_9TELE</name>
<reference evidence="16" key="1">
    <citation type="journal article" date="2023" name="Science">
        <title>Genome structures resolve the early diversification of teleost fishes.</title>
        <authorList>
            <person name="Parey E."/>
            <person name="Louis A."/>
            <person name="Montfort J."/>
            <person name="Bouchez O."/>
            <person name="Roques C."/>
            <person name="Iampietro C."/>
            <person name="Lluch J."/>
            <person name="Castinel A."/>
            <person name="Donnadieu C."/>
            <person name="Desvignes T."/>
            <person name="Floi Bucao C."/>
            <person name="Jouanno E."/>
            <person name="Wen M."/>
            <person name="Mejri S."/>
            <person name="Dirks R."/>
            <person name="Jansen H."/>
            <person name="Henkel C."/>
            <person name="Chen W.J."/>
            <person name="Zahm M."/>
            <person name="Cabau C."/>
            <person name="Klopp C."/>
            <person name="Thompson A.W."/>
            <person name="Robinson-Rechavi M."/>
            <person name="Braasch I."/>
            <person name="Lecointre G."/>
            <person name="Bobe J."/>
            <person name="Postlethwait J.H."/>
            <person name="Berthelot C."/>
            <person name="Roest Crollius H."/>
            <person name="Guiguen Y."/>
        </authorList>
    </citation>
    <scope>NUCLEOTIDE SEQUENCE</scope>
    <source>
        <strain evidence="16">NC1722</strain>
    </source>
</reference>
<feature type="domain" description="RRM" evidence="15">
    <location>
        <begin position="82"/>
        <end position="160"/>
    </location>
</feature>
<dbReference type="SUPFAM" id="SSF54928">
    <property type="entry name" value="RNA-binding domain, RBD"/>
    <property type="match status" value="3"/>
</dbReference>
<dbReference type="InterPro" id="IPR006535">
    <property type="entry name" value="HnRNP_R/Q_splicing_fac"/>
</dbReference>
<dbReference type="InterPro" id="IPR034440">
    <property type="entry name" value="RBM47_RRM2"/>
</dbReference>
<dbReference type="PANTHER" id="PTHR21245">
    <property type="entry name" value="HETEROGENEOUS NUCLEAR RIBONUCLEOPROTEIN"/>
    <property type="match status" value="1"/>
</dbReference>
<keyword evidence="5" id="KW-0488">Methylation</keyword>
<evidence type="ECO:0000256" key="1">
    <source>
        <dbReference type="ARBA" id="ARBA00004123"/>
    </source>
</evidence>
<evidence type="ECO:0000256" key="2">
    <source>
        <dbReference type="ARBA" id="ARBA00004496"/>
    </source>
</evidence>
<comment type="subcellular location">
    <subcellularLocation>
        <location evidence="2">Cytoplasm</location>
    </subcellularLocation>
    <subcellularLocation>
        <location evidence="1">Nucleus</location>
    </subcellularLocation>
</comment>
<dbReference type="GO" id="GO:0003723">
    <property type="term" value="F:RNA binding"/>
    <property type="evidence" value="ECO:0007669"/>
    <property type="project" value="UniProtKB-UniRule"/>
</dbReference>
<dbReference type="CDD" id="cd12491">
    <property type="entry name" value="RRM2_RBM47"/>
    <property type="match status" value="1"/>
</dbReference>
<comment type="similarity">
    <text evidence="3">Belongs to the RRM RBM47 family.</text>
</comment>
<keyword evidence="9 13" id="KW-0694">RNA-binding</keyword>
<sequence>MTAEDSASASAMSNPNPSKPVGHTHPSHHSPVTVPEGVVGAPNEAALVSLMERTGYGMVQENGQRKYGPPPGWEGSAPPRGCEIFVGKIPRDVYEDELVPVFESVGHIYEMRLMMDFDGKNRGYAFVMYAQKHEAKRAVRELNNYEVRPGRLLGVCSSVDNCRLFIGGIPKTKKREEILEEVSKVTEGVLDVIVYASAADKMKNRGFAFVEYESHRAAAMARRKLMPGRIQLWGHQIAVDWAEPEIDVDEDVMETVKILYVRNLMIETSEETLRQIFGQFNPGSVERVKKIRDYAFVHFVSRDDAVLAMDNLNGTEVEGSCVEVTLAKPVDKEQYTRYQKASKGTVAAAAVPDTSQTGYVYQCDPYTLTYYGYPYNTLIGPNRDYFVKAGTVRGRGRAAAGTRAPGPRGSYLGGYSAGRGIYSRYHEGKAKQLDKPYELVPNLELTQVNPVGMKPGTIALPGLGGHQYPIFSPGPAAKVMEDGKIHGMEHLINPLALQHDHTGAPTATVIPAVSTPPPYQGRPITPVYAMAHNVQRIPTAASLYGTSYVPFATHATLAALQKNAAVAAAAYGSYAGYVPQAFPGATFQMPIHDIYPTY</sequence>
<dbReference type="Gene3D" id="3.30.70.330">
    <property type="match status" value="3"/>
</dbReference>
<gene>
    <name evidence="16" type="ORF">AAFF_G00179970</name>
</gene>